<evidence type="ECO:0000313" key="2">
    <source>
        <dbReference type="Proteomes" id="UP001497453"/>
    </source>
</evidence>
<sequence length="87" mass="9167">MKLSLGGRPRLSSMGLSNWGVLGAVGRAFLPRSLRRSSSMARLARSHANSSAVLARSTEILLWSAGMSKLNGAGLRTITGVPKMGSR</sequence>
<accession>A0ABP1DEP6</accession>
<keyword evidence="2" id="KW-1185">Reference proteome</keyword>
<evidence type="ECO:0000313" key="1">
    <source>
        <dbReference type="EMBL" id="CAL1706305.1"/>
    </source>
</evidence>
<dbReference type="EMBL" id="OZ037947">
    <property type="protein sequence ID" value="CAL1706305.1"/>
    <property type="molecule type" value="Genomic_DNA"/>
</dbReference>
<dbReference type="Proteomes" id="UP001497453">
    <property type="component" value="Chromosome 4"/>
</dbReference>
<organism evidence="1 2">
    <name type="scientific">Somion occarium</name>
    <dbReference type="NCBI Taxonomy" id="3059160"/>
    <lineage>
        <taxon>Eukaryota</taxon>
        <taxon>Fungi</taxon>
        <taxon>Dikarya</taxon>
        <taxon>Basidiomycota</taxon>
        <taxon>Agaricomycotina</taxon>
        <taxon>Agaricomycetes</taxon>
        <taxon>Polyporales</taxon>
        <taxon>Cerrenaceae</taxon>
        <taxon>Somion</taxon>
    </lineage>
</organism>
<name>A0ABP1DEP6_9APHY</name>
<proteinExistence type="predicted"/>
<reference evidence="2" key="1">
    <citation type="submission" date="2024-04" db="EMBL/GenBank/DDBJ databases">
        <authorList>
            <person name="Shaw F."/>
            <person name="Minotto A."/>
        </authorList>
    </citation>
    <scope>NUCLEOTIDE SEQUENCE [LARGE SCALE GENOMIC DNA]</scope>
</reference>
<gene>
    <name evidence="1" type="ORF">GFSPODELE1_LOCUS5810</name>
</gene>
<protein>
    <submittedName>
        <fullName evidence="1">Uncharacterized protein</fullName>
    </submittedName>
</protein>